<feature type="region of interest" description="Disordered" evidence="1">
    <location>
        <begin position="163"/>
        <end position="182"/>
    </location>
</feature>
<dbReference type="RefSeq" id="WP_149522868.1">
    <property type="nucleotide sequence ID" value="NZ_VTOU01000003.1"/>
</dbReference>
<dbReference type="InterPro" id="IPR010323">
    <property type="entry name" value="DUF924"/>
</dbReference>
<keyword evidence="3" id="KW-1185">Reference proteome</keyword>
<dbReference type="Pfam" id="PF06041">
    <property type="entry name" value="DUF924"/>
    <property type="match status" value="1"/>
</dbReference>
<evidence type="ECO:0000256" key="1">
    <source>
        <dbReference type="SAM" id="MobiDB-lite"/>
    </source>
</evidence>
<name>A0A5D9C464_9SPHN</name>
<reference evidence="2 3" key="1">
    <citation type="submission" date="2019-08" db="EMBL/GenBank/DDBJ databases">
        <authorList>
            <person name="Wang G."/>
            <person name="Xu Z."/>
        </authorList>
    </citation>
    <scope>NUCLEOTIDE SEQUENCE [LARGE SCALE GENOMIC DNA]</scope>
    <source>
        <strain evidence="2 3">ZX</strain>
    </source>
</reference>
<protein>
    <submittedName>
        <fullName evidence="2">DUF924 domain-containing protein</fullName>
    </submittedName>
</protein>
<organism evidence="2 3">
    <name type="scientific">Sphingomonas montanisoli</name>
    <dbReference type="NCBI Taxonomy" id="2606412"/>
    <lineage>
        <taxon>Bacteria</taxon>
        <taxon>Pseudomonadati</taxon>
        <taxon>Pseudomonadota</taxon>
        <taxon>Alphaproteobacteria</taxon>
        <taxon>Sphingomonadales</taxon>
        <taxon>Sphingomonadaceae</taxon>
        <taxon>Sphingomonas</taxon>
    </lineage>
</organism>
<dbReference type="EMBL" id="VTOU01000003">
    <property type="protein sequence ID" value="TZG26062.1"/>
    <property type="molecule type" value="Genomic_DNA"/>
</dbReference>
<dbReference type="SUPFAM" id="SSF48452">
    <property type="entry name" value="TPR-like"/>
    <property type="match status" value="1"/>
</dbReference>
<accession>A0A5D9C464</accession>
<proteinExistence type="predicted"/>
<gene>
    <name evidence="2" type="ORF">FYJ91_13945</name>
</gene>
<dbReference type="Gene3D" id="1.20.58.320">
    <property type="entry name" value="TPR-like"/>
    <property type="match status" value="1"/>
</dbReference>
<dbReference type="InterPro" id="IPR011990">
    <property type="entry name" value="TPR-like_helical_dom_sf"/>
</dbReference>
<evidence type="ECO:0000313" key="3">
    <source>
        <dbReference type="Proteomes" id="UP000322077"/>
    </source>
</evidence>
<sequence length="182" mass="21086">MIEDETTDAILDFWFREIGPDRWWERSQDTDDAIVDRFGEIWAEWGSRMPGSFLGSARDALAGVILFDQFPRNMFRGHADAFSTDLLARAIAEGAIDKRLDRSMTLDERTFLYLPFMHSEDMADQDRALLLFTQLGEAQHLRYANEHRDMIARFGRFPHRNAALGRKDRPGEAEAIEEGETW</sequence>
<dbReference type="AlphaFoldDB" id="A0A5D9C464"/>
<dbReference type="Gene3D" id="1.25.40.10">
    <property type="entry name" value="Tetratricopeptide repeat domain"/>
    <property type="match status" value="1"/>
</dbReference>
<comment type="caution">
    <text evidence="2">The sequence shown here is derived from an EMBL/GenBank/DDBJ whole genome shotgun (WGS) entry which is preliminary data.</text>
</comment>
<dbReference type="Proteomes" id="UP000322077">
    <property type="component" value="Unassembled WGS sequence"/>
</dbReference>
<evidence type="ECO:0000313" key="2">
    <source>
        <dbReference type="EMBL" id="TZG26062.1"/>
    </source>
</evidence>